<dbReference type="RefSeq" id="WP_220566014.1">
    <property type="nucleotide sequence ID" value="NZ_CP074136.1"/>
</dbReference>
<protein>
    <submittedName>
        <fullName evidence="3">Uncharacterized protein</fullName>
    </submittedName>
</protein>
<dbReference type="Proteomes" id="UP000676079">
    <property type="component" value="Plasmid unnamed4"/>
</dbReference>
<sequence>MSTTPAQPSAQVCEFPGCDRPLTYAGTGRRPKYCNQPTDPDRPAEWPANPVHNKFNAKRLRDAPPPQDAETVHALADRIEALEQALADRDREFAQLSAQVARLRAHVDQDQESPR</sequence>
<gene>
    <name evidence="3" type="ORF">KGD84_32575</name>
</gene>
<reference evidence="4" key="1">
    <citation type="submission" date="2021-05" db="EMBL/GenBank/DDBJ databases">
        <title>Direct Submission.</title>
        <authorList>
            <person name="Li K."/>
            <person name="Gao J."/>
        </authorList>
    </citation>
    <scope>NUCLEOTIDE SEQUENCE [LARGE SCALE GENOMIC DNA]</scope>
    <source>
        <strain evidence="4">Mg02</strain>
        <plasmid evidence="4">unnamed4</plasmid>
    </source>
</reference>
<keyword evidence="4" id="KW-1185">Reference proteome</keyword>
<dbReference type="EMBL" id="CP074136">
    <property type="protein sequence ID" value="QUX26435.1"/>
    <property type="molecule type" value="Genomic_DNA"/>
</dbReference>
<keyword evidence="1" id="KW-0175">Coiled coil</keyword>
<evidence type="ECO:0000313" key="4">
    <source>
        <dbReference type="Proteomes" id="UP000676079"/>
    </source>
</evidence>
<organism evidence="3 4">
    <name type="scientific">Nocardiopsis changdeensis</name>
    <dbReference type="NCBI Taxonomy" id="2831969"/>
    <lineage>
        <taxon>Bacteria</taxon>
        <taxon>Bacillati</taxon>
        <taxon>Actinomycetota</taxon>
        <taxon>Actinomycetes</taxon>
        <taxon>Streptosporangiales</taxon>
        <taxon>Nocardiopsidaceae</taxon>
        <taxon>Nocardiopsis</taxon>
    </lineage>
</organism>
<evidence type="ECO:0000256" key="1">
    <source>
        <dbReference type="SAM" id="Coils"/>
    </source>
</evidence>
<proteinExistence type="predicted"/>
<accession>A0A975KT08</accession>
<feature type="region of interest" description="Disordered" evidence="2">
    <location>
        <begin position="24"/>
        <end position="67"/>
    </location>
</feature>
<geneLocation type="plasmid" evidence="3 4">
    <name>unnamed4</name>
</geneLocation>
<evidence type="ECO:0000256" key="2">
    <source>
        <dbReference type="SAM" id="MobiDB-lite"/>
    </source>
</evidence>
<keyword evidence="3" id="KW-0614">Plasmid</keyword>
<name>A0A975KT08_9ACTN</name>
<feature type="coiled-coil region" evidence="1">
    <location>
        <begin position="72"/>
        <end position="99"/>
    </location>
</feature>
<evidence type="ECO:0000313" key="3">
    <source>
        <dbReference type="EMBL" id="QUX26435.1"/>
    </source>
</evidence>